<name>A0AAN8YZJ1_9MAGN</name>
<gene>
    <name evidence="4" type="ORF">RJ641_016377</name>
</gene>
<protein>
    <submittedName>
        <fullName evidence="4">Transcription factor GRAS</fullName>
    </submittedName>
</protein>
<dbReference type="Proteomes" id="UP001370490">
    <property type="component" value="Unassembled WGS sequence"/>
</dbReference>
<evidence type="ECO:0000256" key="2">
    <source>
        <dbReference type="ARBA" id="ARBA00023163"/>
    </source>
</evidence>
<sequence>MVSVNSHINKVWQNPLLHDSGGGVGLNEDSLALFGGRKEGWEVELHRIPIGLEDWGSMSLPDTAAFPTQEPPFFQLIAGDVDFDATLNLKQLLEFNGNLAFPQDQFHQKPELNQKVVDVSEGMPHTRNQIHSLLLGSPFIELHSILRRLCDCFSFQTIQSPHHQGVLSPLDEVCKMGAYKVFSEASPVLQFVNFTRNQAILESTSDASCIHIIDFDIGFGAQRASFLQEFPMRNSRGSPSLKITAFSSPSSYHPIELNLMRDNLIQFANDIGIDFQLEVVNFDSFDPTLLQMPIFRPSGAEATVVNFPTWNGLPFSLHIHHALQAYETLLDSLDAANISPDVANKMERFLLQPRIECAISRRLDSLAQLPPWKTLSSLAGFSPLMFSNFSESRAELIPKRTPMRAMVNRIGPSKAHKTLIQFLALFGLRLRLAPQIFHGAS</sequence>
<dbReference type="PROSITE" id="PS50985">
    <property type="entry name" value="GRAS"/>
    <property type="match status" value="1"/>
</dbReference>
<dbReference type="EMBL" id="JBAMMX010000022">
    <property type="protein sequence ID" value="KAK6917955.1"/>
    <property type="molecule type" value="Genomic_DNA"/>
</dbReference>
<feature type="short sequence motif" description="VHIID" evidence="3">
    <location>
        <begin position="210"/>
        <end position="214"/>
    </location>
</feature>
<feature type="region of interest" description="Leucine repeat I (LRI)" evidence="3">
    <location>
        <begin position="117"/>
        <end position="177"/>
    </location>
</feature>
<feature type="region of interest" description="SAW" evidence="3">
    <location>
        <begin position="360"/>
        <end position="441"/>
    </location>
</feature>
<evidence type="ECO:0000313" key="4">
    <source>
        <dbReference type="EMBL" id="KAK6917955.1"/>
    </source>
</evidence>
<dbReference type="Pfam" id="PF03514">
    <property type="entry name" value="GRAS"/>
    <property type="match status" value="2"/>
</dbReference>
<keyword evidence="2" id="KW-0804">Transcription</keyword>
<keyword evidence="5" id="KW-1185">Reference proteome</keyword>
<dbReference type="AlphaFoldDB" id="A0AAN8YZJ1"/>
<evidence type="ECO:0000256" key="3">
    <source>
        <dbReference type="PROSITE-ProRule" id="PRU01191"/>
    </source>
</evidence>
<feature type="region of interest" description="Leucine repeat II (LRII)" evidence="3">
    <location>
        <begin position="259"/>
        <end position="291"/>
    </location>
</feature>
<organism evidence="4 5">
    <name type="scientific">Dillenia turbinata</name>
    <dbReference type="NCBI Taxonomy" id="194707"/>
    <lineage>
        <taxon>Eukaryota</taxon>
        <taxon>Viridiplantae</taxon>
        <taxon>Streptophyta</taxon>
        <taxon>Embryophyta</taxon>
        <taxon>Tracheophyta</taxon>
        <taxon>Spermatophyta</taxon>
        <taxon>Magnoliopsida</taxon>
        <taxon>eudicotyledons</taxon>
        <taxon>Gunneridae</taxon>
        <taxon>Pentapetalae</taxon>
        <taxon>Dilleniales</taxon>
        <taxon>Dilleniaceae</taxon>
        <taxon>Dillenia</taxon>
    </lineage>
</organism>
<proteinExistence type="inferred from homology"/>
<comment type="caution">
    <text evidence="3">Lacks conserved residue(s) required for the propagation of feature annotation.</text>
</comment>
<keyword evidence="1" id="KW-0805">Transcription regulation</keyword>
<dbReference type="InterPro" id="IPR005202">
    <property type="entry name" value="TF_GRAS"/>
</dbReference>
<accession>A0AAN8YZJ1</accession>
<dbReference type="PANTHER" id="PTHR31636">
    <property type="entry name" value="OSJNBA0084A10.13 PROTEIN-RELATED"/>
    <property type="match status" value="1"/>
</dbReference>
<reference evidence="4 5" key="1">
    <citation type="submission" date="2023-12" db="EMBL/GenBank/DDBJ databases">
        <title>A high-quality genome assembly for Dillenia turbinata (Dilleniales).</title>
        <authorList>
            <person name="Chanderbali A."/>
        </authorList>
    </citation>
    <scope>NUCLEOTIDE SEQUENCE [LARGE SCALE GENOMIC DNA]</scope>
    <source>
        <strain evidence="4">LSX21</strain>
        <tissue evidence="4">Leaf</tissue>
    </source>
</reference>
<evidence type="ECO:0000256" key="1">
    <source>
        <dbReference type="ARBA" id="ARBA00023015"/>
    </source>
</evidence>
<comment type="caution">
    <text evidence="4">The sequence shown here is derived from an EMBL/GenBank/DDBJ whole genome shotgun (WGS) entry which is preliminary data.</text>
</comment>
<evidence type="ECO:0000313" key="5">
    <source>
        <dbReference type="Proteomes" id="UP001370490"/>
    </source>
</evidence>
<comment type="similarity">
    <text evidence="3">Belongs to the GRAS family.</text>
</comment>